<dbReference type="PANTHER" id="PTHR44826:SF5">
    <property type="entry name" value="DYNEIN HEAVY CHAIN"/>
    <property type="match status" value="1"/>
</dbReference>
<feature type="region of interest" description="Disordered" evidence="1">
    <location>
        <begin position="85"/>
        <end position="106"/>
    </location>
</feature>
<dbReference type="AlphaFoldDB" id="A0A974CKZ9"/>
<accession>A0A974CKZ9</accession>
<dbReference type="InterPro" id="IPR051860">
    <property type="entry name" value="Plasmodium_CSP_Invasion"/>
</dbReference>
<protein>
    <submittedName>
        <fullName evidence="2">Uncharacterized protein</fullName>
    </submittedName>
</protein>
<evidence type="ECO:0000313" key="2">
    <source>
        <dbReference type="EMBL" id="OCT75353.1"/>
    </source>
</evidence>
<evidence type="ECO:0000256" key="1">
    <source>
        <dbReference type="SAM" id="MobiDB-lite"/>
    </source>
</evidence>
<gene>
    <name evidence="2" type="ORF">XELAEV_18030533mg</name>
</gene>
<sequence length="589" mass="68344">MNLNERAVPILGIYGTRSPKHGAGTDLAVLNEPDDVFEAVVTEEYRLQYRPKSELPVQRIQMARQTVLSIAMAFTQYLITGSEWADGTSGKKPGGPQTSWASTGPDLLPPKENILCRCITVFAQGAGQIPKEGHKETVVRKKRVLEGQITQNRCHRAKQLDNPGAELTNRQYNHLSYHPYSHLLYHPYIHLPYHPYIHLLYHPYIHLPYHPYSHLPDHPYIYQLYHPYIHLPYHPYIHLTYHPYIHLLFHPYIHLPYHPYIHLLYHPYIHLLYLPYIHLPYHPYIHLLYHPYIHLPYHPYIHLLYLPYIHLPYHPYIHLLYHPYIHLPYHPYIHLLYHPYIHLPYHPYSHLPDQPYIHLPYHIVIITTHTRNFTHFRCYSGAGYPLTGQGPSATAIPQSWIRTHYYLPYHPKASVTTSSLILSSVSIKNPLTPACETDCCSLNCLLYKVPVGPLTTQAEHFGTKIQRKEKKQITEQRAPVMELGLFALSVTAAVQAERNAKKNVCPPGELKGYCRGKTCFLQNVSVNSATTAESCIEICFLKQEMDFFISNFKICYGARHFDISQLPSGHVTCALINFSHTLLLHCKVE</sequence>
<dbReference type="PANTHER" id="PTHR44826">
    <property type="entry name" value="SPORE COAT PROTEIN SP85"/>
    <property type="match status" value="1"/>
</dbReference>
<dbReference type="Proteomes" id="UP000694892">
    <property type="component" value="Chromosome 6L"/>
</dbReference>
<proteinExistence type="predicted"/>
<dbReference type="EMBL" id="CM004476">
    <property type="protein sequence ID" value="OCT75353.1"/>
    <property type="molecule type" value="Genomic_DNA"/>
</dbReference>
<reference evidence="3" key="1">
    <citation type="journal article" date="2016" name="Nature">
        <title>Genome evolution in the allotetraploid frog Xenopus laevis.</title>
        <authorList>
            <person name="Session A.M."/>
            <person name="Uno Y."/>
            <person name="Kwon T."/>
            <person name="Chapman J.A."/>
            <person name="Toyoda A."/>
            <person name="Takahashi S."/>
            <person name="Fukui A."/>
            <person name="Hikosaka A."/>
            <person name="Suzuki A."/>
            <person name="Kondo M."/>
            <person name="van Heeringen S.J."/>
            <person name="Quigley I."/>
            <person name="Heinz S."/>
            <person name="Ogino H."/>
            <person name="Ochi H."/>
            <person name="Hellsten U."/>
            <person name="Lyons J.B."/>
            <person name="Simakov O."/>
            <person name="Putnam N."/>
            <person name="Stites J."/>
            <person name="Kuroki Y."/>
            <person name="Tanaka T."/>
            <person name="Michiue T."/>
            <person name="Watanabe M."/>
            <person name="Bogdanovic O."/>
            <person name="Lister R."/>
            <person name="Georgiou G."/>
            <person name="Paranjpe S.S."/>
            <person name="van Kruijsbergen I."/>
            <person name="Shu S."/>
            <person name="Carlson J."/>
            <person name="Kinoshita T."/>
            <person name="Ohta Y."/>
            <person name="Mawaribuchi S."/>
            <person name="Jenkins J."/>
            <person name="Grimwood J."/>
            <person name="Schmutz J."/>
            <person name="Mitros T."/>
            <person name="Mozaffari S.V."/>
            <person name="Suzuki Y."/>
            <person name="Haramoto Y."/>
            <person name="Yamamoto T.S."/>
            <person name="Takagi C."/>
            <person name="Heald R."/>
            <person name="Miller K."/>
            <person name="Haudenschild C."/>
            <person name="Kitzman J."/>
            <person name="Nakayama T."/>
            <person name="Izutsu Y."/>
            <person name="Robert J."/>
            <person name="Fortriede J."/>
            <person name="Burns K."/>
            <person name="Lotay V."/>
            <person name="Karimi K."/>
            <person name="Yasuoka Y."/>
            <person name="Dichmann D.S."/>
            <person name="Flajnik M.F."/>
            <person name="Houston D.W."/>
            <person name="Shendure J."/>
            <person name="DuPasquier L."/>
            <person name="Vize P.D."/>
            <person name="Zorn A.M."/>
            <person name="Ito M."/>
            <person name="Marcotte E.M."/>
            <person name="Wallingford J.B."/>
            <person name="Ito Y."/>
            <person name="Asashima M."/>
            <person name="Ueno N."/>
            <person name="Matsuda Y."/>
            <person name="Veenstra G.J."/>
            <person name="Fujiyama A."/>
            <person name="Harland R.M."/>
            <person name="Taira M."/>
            <person name="Rokhsar D.S."/>
        </authorList>
    </citation>
    <scope>NUCLEOTIDE SEQUENCE [LARGE SCALE GENOMIC DNA]</scope>
    <source>
        <strain evidence="3">J</strain>
    </source>
</reference>
<evidence type="ECO:0000313" key="3">
    <source>
        <dbReference type="Proteomes" id="UP000694892"/>
    </source>
</evidence>
<name>A0A974CKZ9_XENLA</name>
<organism evidence="2 3">
    <name type="scientific">Xenopus laevis</name>
    <name type="common">African clawed frog</name>
    <dbReference type="NCBI Taxonomy" id="8355"/>
    <lineage>
        <taxon>Eukaryota</taxon>
        <taxon>Metazoa</taxon>
        <taxon>Chordata</taxon>
        <taxon>Craniata</taxon>
        <taxon>Vertebrata</taxon>
        <taxon>Euteleostomi</taxon>
        <taxon>Amphibia</taxon>
        <taxon>Batrachia</taxon>
        <taxon>Anura</taxon>
        <taxon>Pipoidea</taxon>
        <taxon>Pipidae</taxon>
        <taxon>Xenopodinae</taxon>
        <taxon>Xenopus</taxon>
        <taxon>Xenopus</taxon>
    </lineage>
</organism>